<proteinExistence type="predicted"/>
<evidence type="ECO:0000256" key="4">
    <source>
        <dbReference type="ARBA" id="ARBA00022769"/>
    </source>
</evidence>
<keyword evidence="8" id="KW-1185">Reference proteome</keyword>
<dbReference type="PANTHER" id="PTHR31290">
    <property type="entry name" value="UV-DAMAGE ENDONUCLEASE"/>
    <property type="match status" value="1"/>
</dbReference>
<name>A0A075R309_BRELA</name>
<keyword evidence="5" id="KW-0378">Hydrolase</keyword>
<dbReference type="RefSeq" id="WP_003338128.1">
    <property type="nucleotide sequence ID" value="NZ_CP007806.1"/>
</dbReference>
<dbReference type="GO" id="GO:0004519">
    <property type="term" value="F:endonuclease activity"/>
    <property type="evidence" value="ECO:0007669"/>
    <property type="project" value="UniProtKB-KW"/>
</dbReference>
<dbReference type="NCBIfam" id="TIGR00629">
    <property type="entry name" value="uvde"/>
    <property type="match status" value="1"/>
</dbReference>
<dbReference type="GO" id="GO:0016787">
    <property type="term" value="F:hydrolase activity"/>
    <property type="evidence" value="ECO:0007669"/>
    <property type="project" value="UniProtKB-KW"/>
</dbReference>
<dbReference type="KEGG" id="blr:BRLA_c014830"/>
<evidence type="ECO:0000256" key="6">
    <source>
        <dbReference type="ARBA" id="ARBA00023204"/>
    </source>
</evidence>
<dbReference type="PANTHER" id="PTHR31290:SF5">
    <property type="entry name" value="UV-DAMAGE ENDONUCLEASE"/>
    <property type="match status" value="1"/>
</dbReference>
<keyword evidence="2 7" id="KW-0255">Endonuclease</keyword>
<evidence type="ECO:0000313" key="8">
    <source>
        <dbReference type="Proteomes" id="UP000005850"/>
    </source>
</evidence>
<keyword evidence="4" id="KW-0228">DNA excision</keyword>
<reference evidence="7 8" key="1">
    <citation type="journal article" date="2011" name="J. Bacteriol.">
        <title>Genome sequence of Brevibacillus laterosporus LMG 15441, a pathogen of invertebrates.</title>
        <authorList>
            <person name="Djukic M."/>
            <person name="Poehlein A."/>
            <person name="Thurmer A."/>
            <person name="Daniel R."/>
        </authorList>
    </citation>
    <scope>NUCLEOTIDE SEQUENCE [LARGE SCALE GENOMIC DNA]</scope>
    <source>
        <strain evidence="7 8">LMG 15441</strain>
    </source>
</reference>
<keyword evidence="6" id="KW-0234">DNA repair</keyword>
<dbReference type="HOGENOM" id="CLU_017168_0_1_9"/>
<gene>
    <name evidence="7" type="ORF">BRLA_c014830</name>
</gene>
<sequence>MIRLGYACISMATKNNPNKKTTLGQLAKLSPPDQLKKLRKIMQTNFFNLLDLLKYNVEHGIFLYRLPSEFVPFATHSVAEQWDWAKEFTWDFNKVGEYIRAHGIRMSAHPGHYSILNTPSKKVLESTIKDFYYHASVFDLMGLDENSVLVTHVGGVYDDKESSLNRFEENFLQLPEKIKKRLVVENDDTSFTMREVLHLCERIKIPMVLDIHHHRCLHNGEDLAEYLPRIIKTWGTRTVKMHFSTPKSDKEYRSHADDILYEDFMSYLPLLENYNVDIMLECKNKDEALLKLRNEMLANNQTQESIYL</sequence>
<dbReference type="InterPro" id="IPR036237">
    <property type="entry name" value="Xyl_isomerase-like_sf"/>
</dbReference>
<dbReference type="GO" id="GO:0009411">
    <property type="term" value="P:response to UV"/>
    <property type="evidence" value="ECO:0007669"/>
    <property type="project" value="InterPro"/>
</dbReference>
<dbReference type="eggNOG" id="COG4294">
    <property type="taxonomic scope" value="Bacteria"/>
</dbReference>
<protein>
    <submittedName>
        <fullName evidence="7">UV DNA damage endonuclease</fullName>
    </submittedName>
</protein>
<dbReference type="InterPro" id="IPR004601">
    <property type="entry name" value="UvdE"/>
</dbReference>
<dbReference type="Pfam" id="PF03851">
    <property type="entry name" value="UvdE"/>
    <property type="match status" value="1"/>
</dbReference>
<organism evidence="7 8">
    <name type="scientific">Brevibacillus laterosporus LMG 15441</name>
    <dbReference type="NCBI Taxonomy" id="1042163"/>
    <lineage>
        <taxon>Bacteria</taxon>
        <taxon>Bacillati</taxon>
        <taxon>Bacillota</taxon>
        <taxon>Bacilli</taxon>
        <taxon>Bacillales</taxon>
        <taxon>Paenibacillaceae</taxon>
        <taxon>Brevibacillus</taxon>
    </lineage>
</organism>
<accession>A0A075R309</accession>
<evidence type="ECO:0000256" key="3">
    <source>
        <dbReference type="ARBA" id="ARBA00022763"/>
    </source>
</evidence>
<dbReference type="EMBL" id="CP007806">
    <property type="protein sequence ID" value="AIG25811.1"/>
    <property type="molecule type" value="Genomic_DNA"/>
</dbReference>
<dbReference type="SUPFAM" id="SSF51658">
    <property type="entry name" value="Xylose isomerase-like"/>
    <property type="match status" value="1"/>
</dbReference>
<dbReference type="STRING" id="1042163.BRLA_c014830"/>
<keyword evidence="3" id="KW-0227">DNA damage</keyword>
<dbReference type="Gene3D" id="3.20.20.150">
    <property type="entry name" value="Divalent-metal-dependent TIM barrel enzymes"/>
    <property type="match status" value="1"/>
</dbReference>
<evidence type="ECO:0000256" key="2">
    <source>
        <dbReference type="ARBA" id="ARBA00022759"/>
    </source>
</evidence>
<dbReference type="GO" id="GO:0006289">
    <property type="term" value="P:nucleotide-excision repair"/>
    <property type="evidence" value="ECO:0007669"/>
    <property type="project" value="InterPro"/>
</dbReference>
<evidence type="ECO:0000256" key="1">
    <source>
        <dbReference type="ARBA" id="ARBA00022722"/>
    </source>
</evidence>
<dbReference type="Proteomes" id="UP000005850">
    <property type="component" value="Chromosome"/>
</dbReference>
<dbReference type="AlphaFoldDB" id="A0A075R309"/>
<keyword evidence="1" id="KW-0540">Nuclease</keyword>
<evidence type="ECO:0000256" key="5">
    <source>
        <dbReference type="ARBA" id="ARBA00022801"/>
    </source>
</evidence>
<evidence type="ECO:0000313" key="7">
    <source>
        <dbReference type="EMBL" id="AIG25811.1"/>
    </source>
</evidence>